<gene>
    <name evidence="2" type="ORF">BHE18_03310</name>
</gene>
<reference evidence="2 3" key="1">
    <citation type="submission" date="2016-09" db="EMBL/GenBank/DDBJ databases">
        <title>Bacillus aquimaris SAMM genome sequence reveals colonization and biosurfactant production capacities.</title>
        <authorList>
            <person name="Waghmode S.R."/>
            <person name="Suryavanshi M.V."/>
        </authorList>
    </citation>
    <scope>NUCLEOTIDE SEQUENCE [LARGE SCALE GENOMIC DNA]</scope>
    <source>
        <strain evidence="2 3">SAMM</strain>
    </source>
</reference>
<evidence type="ECO:0000313" key="2">
    <source>
        <dbReference type="EMBL" id="OIU71702.1"/>
    </source>
</evidence>
<keyword evidence="1" id="KW-0812">Transmembrane</keyword>
<dbReference type="EMBL" id="MINN01000074">
    <property type="protein sequence ID" value="OIU71702.1"/>
    <property type="molecule type" value="Genomic_DNA"/>
</dbReference>
<sequence length="63" mass="7666">MFKKSIRYPLIYLSALTFWQGIINGHIMWTANISICFFIFLTMLLINWANKPYNWKKDRDKSY</sequence>
<feature type="transmembrane region" description="Helical" evidence="1">
    <location>
        <begin position="29"/>
        <end position="49"/>
    </location>
</feature>
<dbReference type="Proteomes" id="UP000182062">
    <property type="component" value="Unassembled WGS sequence"/>
</dbReference>
<name>A0A1J6W0Q2_9BACI</name>
<evidence type="ECO:0000256" key="1">
    <source>
        <dbReference type="SAM" id="Phobius"/>
    </source>
</evidence>
<keyword evidence="1" id="KW-0472">Membrane</keyword>
<dbReference type="AlphaFoldDB" id="A0A1J6W0Q2"/>
<proteinExistence type="predicted"/>
<accession>A0A1J6W0Q2</accession>
<keyword evidence="1" id="KW-1133">Transmembrane helix</keyword>
<keyword evidence="3" id="KW-1185">Reference proteome</keyword>
<evidence type="ECO:0000313" key="3">
    <source>
        <dbReference type="Proteomes" id="UP000182062"/>
    </source>
</evidence>
<protein>
    <submittedName>
        <fullName evidence="2">Uncharacterized protein</fullName>
    </submittedName>
</protein>
<comment type="caution">
    <text evidence="2">The sequence shown here is derived from an EMBL/GenBank/DDBJ whole genome shotgun (WGS) entry which is preliminary data.</text>
</comment>
<feature type="transmembrane region" description="Helical" evidence="1">
    <location>
        <begin position="7"/>
        <end position="23"/>
    </location>
</feature>
<organism evidence="2 3">
    <name type="scientific">Rossellomorea aquimaris</name>
    <dbReference type="NCBI Taxonomy" id="189382"/>
    <lineage>
        <taxon>Bacteria</taxon>
        <taxon>Bacillati</taxon>
        <taxon>Bacillota</taxon>
        <taxon>Bacilli</taxon>
        <taxon>Bacillales</taxon>
        <taxon>Bacillaceae</taxon>
        <taxon>Rossellomorea</taxon>
    </lineage>
</organism>